<evidence type="ECO:0000313" key="2">
    <source>
        <dbReference type="EMBL" id="QBM30468.1"/>
    </source>
</evidence>
<organism evidence="2 3">
    <name type="scientific">Hydrogenophaga pseudoflava</name>
    <name type="common">Pseudomonas carboxydoflava</name>
    <dbReference type="NCBI Taxonomy" id="47421"/>
    <lineage>
        <taxon>Bacteria</taxon>
        <taxon>Pseudomonadati</taxon>
        <taxon>Pseudomonadota</taxon>
        <taxon>Betaproteobacteria</taxon>
        <taxon>Burkholderiales</taxon>
        <taxon>Comamonadaceae</taxon>
        <taxon>Hydrogenophaga</taxon>
    </lineage>
</organism>
<accession>A0A4P6X7E9</accession>
<dbReference type="Proteomes" id="UP000293912">
    <property type="component" value="Chromosome"/>
</dbReference>
<gene>
    <name evidence="2" type="ORF">HPF_22465</name>
</gene>
<protein>
    <submittedName>
        <fullName evidence="2">Uncharacterized protein</fullName>
    </submittedName>
</protein>
<reference evidence="2 3" key="1">
    <citation type="submission" date="2019-03" db="EMBL/GenBank/DDBJ databases">
        <authorList>
            <person name="Sebastian G."/>
            <person name="Baumann P."/>
            <person name="Ruckert C."/>
            <person name="Kalinowski J."/>
            <person name="Nebel B."/>
            <person name="Takors R."/>
            <person name="Blombach B."/>
        </authorList>
    </citation>
    <scope>NUCLEOTIDE SEQUENCE [LARGE SCALE GENOMIC DNA]</scope>
    <source>
        <strain evidence="2 3">DSM 1084</strain>
    </source>
</reference>
<feature type="signal peptide" evidence="1">
    <location>
        <begin position="1"/>
        <end position="27"/>
    </location>
</feature>
<dbReference type="AlphaFoldDB" id="A0A4P6X7E9"/>
<sequence precursor="true">MRSVRLHTPLNTALLAAALAAAGPALADRGHDHTGGIATAPAKAVHAPFDVVHTRITTEDNALVFHMQVSGKAGRTRPTKSGQLAGSKVFSYVWPTSLDPAEVGFEPQAGILAFAVTAHPDFDDTPLFDENGDGHLKNDGGVWHSHWVVLQPDEACGKGALKVVDIPEGSRPRLPKTWPGLPLLIDSPGWSPSFARGSVSVRVPFDNVSALQAAKFDGVTAALRVNASVHAPLLCVAQVFKVASGDLSLPGQVDR</sequence>
<dbReference type="RefSeq" id="WP_133157898.1">
    <property type="nucleotide sequence ID" value="NZ_CP037867.1"/>
</dbReference>
<evidence type="ECO:0000313" key="3">
    <source>
        <dbReference type="Proteomes" id="UP000293912"/>
    </source>
</evidence>
<evidence type="ECO:0000256" key="1">
    <source>
        <dbReference type="SAM" id="SignalP"/>
    </source>
</evidence>
<keyword evidence="1" id="KW-0732">Signal</keyword>
<proteinExistence type="predicted"/>
<dbReference type="KEGG" id="hpse:HPF_22465"/>
<name>A0A4P6X7E9_HYDPS</name>
<keyword evidence="3" id="KW-1185">Reference proteome</keyword>
<feature type="chain" id="PRO_5020922219" evidence="1">
    <location>
        <begin position="28"/>
        <end position="255"/>
    </location>
</feature>
<dbReference type="EMBL" id="CP037867">
    <property type="protein sequence ID" value="QBM30468.1"/>
    <property type="molecule type" value="Genomic_DNA"/>
</dbReference>